<evidence type="ECO:0000256" key="9">
    <source>
        <dbReference type="SAM" id="SignalP"/>
    </source>
</evidence>
<comment type="caution">
    <text evidence="11">The sequence shown here is derived from an EMBL/GenBank/DDBJ whole genome shotgun (WGS) entry which is preliminary data.</text>
</comment>
<evidence type="ECO:0000256" key="8">
    <source>
        <dbReference type="SAM" id="MobiDB-lite"/>
    </source>
</evidence>
<reference evidence="11 12" key="1">
    <citation type="submission" date="2019-04" db="EMBL/GenBank/DDBJ databases">
        <title>High contiguity whole genome sequence and gene annotation resource for two Venturia nashicola isolates.</title>
        <authorList>
            <person name="Prokchorchik M."/>
            <person name="Won K."/>
            <person name="Lee Y."/>
            <person name="Choi E.D."/>
            <person name="Segonzac C."/>
            <person name="Sohn K.H."/>
        </authorList>
    </citation>
    <scope>NUCLEOTIDE SEQUENCE [LARGE SCALE GENOMIC DNA]</scope>
    <source>
        <strain evidence="11 12">PRI2</strain>
    </source>
</reference>
<organism evidence="11 12">
    <name type="scientific">Venturia nashicola</name>
    <dbReference type="NCBI Taxonomy" id="86259"/>
    <lineage>
        <taxon>Eukaryota</taxon>
        <taxon>Fungi</taxon>
        <taxon>Dikarya</taxon>
        <taxon>Ascomycota</taxon>
        <taxon>Pezizomycotina</taxon>
        <taxon>Dothideomycetes</taxon>
        <taxon>Pleosporomycetidae</taxon>
        <taxon>Venturiales</taxon>
        <taxon>Venturiaceae</taxon>
        <taxon>Venturia</taxon>
    </lineage>
</organism>
<keyword evidence="4 7" id="KW-0430">Lectin</keyword>
<keyword evidence="3 9" id="KW-0732">Signal</keyword>
<dbReference type="STRING" id="86259.A0A4Z1P7L4"/>
<dbReference type="InterPro" id="IPR009011">
    <property type="entry name" value="Man6P_isomerase_rcpt-bd_dom_sf"/>
</dbReference>
<feature type="chain" id="PRO_5021356353" description="Endoplasmic reticulum lectin" evidence="9">
    <location>
        <begin position="18"/>
        <end position="515"/>
    </location>
</feature>
<evidence type="ECO:0000256" key="6">
    <source>
        <dbReference type="ARBA" id="ARBA00023157"/>
    </source>
</evidence>
<evidence type="ECO:0000256" key="1">
    <source>
        <dbReference type="ARBA" id="ARBA00004367"/>
    </source>
</evidence>
<feature type="region of interest" description="Disordered" evidence="8">
    <location>
        <begin position="209"/>
        <end position="235"/>
    </location>
</feature>
<evidence type="ECO:0000256" key="2">
    <source>
        <dbReference type="ARBA" id="ARBA00009918"/>
    </source>
</evidence>
<dbReference type="InterPro" id="IPR044865">
    <property type="entry name" value="MRH_dom"/>
</dbReference>
<feature type="compositionally biased region" description="Basic and acidic residues" evidence="8">
    <location>
        <begin position="477"/>
        <end position="495"/>
    </location>
</feature>
<dbReference type="EMBL" id="SNSC02000017">
    <property type="protein sequence ID" value="TID17078.1"/>
    <property type="molecule type" value="Genomic_DNA"/>
</dbReference>
<keyword evidence="5 7" id="KW-0256">Endoplasmic reticulum</keyword>
<accession>A0A4Z1P7L4</accession>
<comment type="similarity">
    <text evidence="2 7">Belongs to the OS-9 family.</text>
</comment>
<dbReference type="GO" id="GO:0030968">
    <property type="term" value="P:endoplasmic reticulum unfolded protein response"/>
    <property type="evidence" value="ECO:0007669"/>
    <property type="project" value="UniProtKB-UniRule"/>
</dbReference>
<evidence type="ECO:0000256" key="7">
    <source>
        <dbReference type="RuleBase" id="RU369099"/>
    </source>
</evidence>
<gene>
    <name evidence="11" type="ORF">E6O75_ATG09844</name>
</gene>
<dbReference type="PANTHER" id="PTHR15414:SF0">
    <property type="entry name" value="ENDOPLASMIC RETICULUM LECTIN 1"/>
    <property type="match status" value="1"/>
</dbReference>
<protein>
    <recommendedName>
        <fullName evidence="7">Endoplasmic reticulum lectin</fullName>
    </recommendedName>
    <alternativeName>
        <fullName evidence="7">Protein OS-9 homolog</fullName>
    </alternativeName>
</protein>
<comment type="subcellular location">
    <subcellularLocation>
        <location evidence="1 7">Endoplasmic reticulum membrane</location>
        <topology evidence="1 7">Peripheral membrane protein</topology>
        <orientation evidence="1 7">Lumenal side</orientation>
    </subcellularLocation>
</comment>
<dbReference type="GO" id="GO:0005788">
    <property type="term" value="C:endoplasmic reticulum lumen"/>
    <property type="evidence" value="ECO:0007669"/>
    <property type="project" value="UniProtKB-UniRule"/>
</dbReference>
<dbReference type="InterPro" id="IPR045149">
    <property type="entry name" value="OS-9-like"/>
</dbReference>
<dbReference type="PROSITE" id="PS51914">
    <property type="entry name" value="MRH"/>
    <property type="match status" value="1"/>
</dbReference>
<dbReference type="AlphaFoldDB" id="A0A4Z1P7L4"/>
<feature type="signal peptide" evidence="9">
    <location>
        <begin position="1"/>
        <end position="17"/>
    </location>
</feature>
<feature type="domain" description="MRH" evidence="10">
    <location>
        <begin position="154"/>
        <end position="287"/>
    </location>
</feature>
<dbReference type="Pfam" id="PF07915">
    <property type="entry name" value="PRKCSH"/>
    <property type="match status" value="1"/>
</dbReference>
<feature type="compositionally biased region" description="Acidic residues" evidence="8">
    <location>
        <begin position="498"/>
        <end position="508"/>
    </location>
</feature>
<evidence type="ECO:0000313" key="12">
    <source>
        <dbReference type="Proteomes" id="UP000298493"/>
    </source>
</evidence>
<dbReference type="PANTHER" id="PTHR15414">
    <property type="entry name" value="OS-9-RELATED"/>
    <property type="match status" value="1"/>
</dbReference>
<evidence type="ECO:0000256" key="4">
    <source>
        <dbReference type="ARBA" id="ARBA00022734"/>
    </source>
</evidence>
<dbReference type="GO" id="GO:0005789">
    <property type="term" value="C:endoplasmic reticulum membrane"/>
    <property type="evidence" value="ECO:0007669"/>
    <property type="project" value="UniProtKB-SubCell"/>
</dbReference>
<comment type="function">
    <text evidence="7">Lectin involved in the quality control of the secretory pathway. As a member of the endoplasmic reticulum-associated degradation lumenal (ERAD-L) surveillance system, targets misfolded endoplasmic reticulum lumenal glycoproteins for degradation.</text>
</comment>
<feature type="region of interest" description="Disordered" evidence="8">
    <location>
        <begin position="444"/>
        <end position="515"/>
    </location>
</feature>
<dbReference type="GO" id="GO:0030970">
    <property type="term" value="P:retrograde protein transport, ER to cytosol"/>
    <property type="evidence" value="ECO:0007669"/>
    <property type="project" value="TreeGrafter"/>
</dbReference>
<dbReference type="Proteomes" id="UP000298493">
    <property type="component" value="Unassembled WGS sequence"/>
</dbReference>
<evidence type="ECO:0000259" key="10">
    <source>
        <dbReference type="PROSITE" id="PS51914"/>
    </source>
</evidence>
<evidence type="ECO:0000313" key="11">
    <source>
        <dbReference type="EMBL" id="TID17078.1"/>
    </source>
</evidence>
<keyword evidence="12" id="KW-1185">Reference proteome</keyword>
<evidence type="ECO:0000256" key="5">
    <source>
        <dbReference type="ARBA" id="ARBA00022824"/>
    </source>
</evidence>
<keyword evidence="7" id="KW-0472">Membrane</keyword>
<feature type="compositionally biased region" description="Basic and acidic residues" evidence="8">
    <location>
        <begin position="444"/>
        <end position="465"/>
    </location>
</feature>
<evidence type="ECO:0000256" key="3">
    <source>
        <dbReference type="ARBA" id="ARBA00022729"/>
    </source>
</evidence>
<name>A0A4Z1P7L4_9PEZI</name>
<proteinExistence type="inferred from homology"/>
<dbReference type="Gene3D" id="2.70.130.10">
    <property type="entry name" value="Mannose-6-phosphate receptor binding domain"/>
    <property type="match status" value="1"/>
</dbReference>
<keyword evidence="6" id="KW-1015">Disulfide bond</keyword>
<dbReference type="GO" id="GO:0030246">
    <property type="term" value="F:carbohydrate binding"/>
    <property type="evidence" value="ECO:0007669"/>
    <property type="project" value="UniProtKB-UniRule"/>
</dbReference>
<dbReference type="InterPro" id="IPR012913">
    <property type="entry name" value="OS9-like_dom"/>
</dbReference>
<sequence>MMKHFWALPAILRVVLASQHQFSVFDDLLAYPQYEVLYSDSVVSEDYAETALSAVISRNSPQSTVVADPPATTDTSLHRPFEKHSHLEPELHLDSDIATYENMVLNDQRYLCSIPRVPDEDTHKNETKPNPDEEEKELARATIRGWELLQEMEGSCLYFFGGWWSYSFCYGDGVRQFHQLPPGKNVPVYPPVEDQGVTAYTLGKFDGRKSDGTQKTLGGEAMLGKDSASGDSGREIRERGLARLEAKGEMRYLFHCQEGHPERISLIKETAICQYLMVISTPRLCNDVAFQPPKASKPHAIACTPVLPEASIPAYLAEKEATDVKMEANLDLLLEEDVKAYLAEGIPLPKVPIIIGDIEVGGHAIVPEGKKIEKSVVVGGGKETLIATIAKSDGFLASESDMKRVGIRTHREVEGVKKEVERVADGKAWRLDVVETPRGKELRGVIEDEKDEKDEAKTKDGGDKKIGKKPPTPKTLLDAKKDYRDRLEAAEKAGSEGEVGEESEEGSDETYKEEL</sequence>